<name>A0A9P5TK14_GYMJU</name>
<gene>
    <name evidence="3" type="ORF">CPB84DRAFT_1749061</name>
</gene>
<dbReference type="AlphaFoldDB" id="A0A9P5TK14"/>
<dbReference type="Proteomes" id="UP000724874">
    <property type="component" value="Unassembled WGS sequence"/>
</dbReference>
<feature type="compositionally biased region" description="Polar residues" evidence="2">
    <location>
        <begin position="1"/>
        <end position="23"/>
    </location>
</feature>
<evidence type="ECO:0000256" key="1">
    <source>
        <dbReference type="SAM" id="Coils"/>
    </source>
</evidence>
<reference evidence="3" key="1">
    <citation type="submission" date="2020-11" db="EMBL/GenBank/DDBJ databases">
        <authorList>
            <consortium name="DOE Joint Genome Institute"/>
            <person name="Ahrendt S."/>
            <person name="Riley R."/>
            <person name="Andreopoulos W."/>
            <person name="LaButti K."/>
            <person name="Pangilinan J."/>
            <person name="Ruiz-duenas F.J."/>
            <person name="Barrasa J.M."/>
            <person name="Sanchez-Garcia M."/>
            <person name="Camarero S."/>
            <person name="Miyauchi S."/>
            <person name="Serrano A."/>
            <person name="Linde D."/>
            <person name="Babiker R."/>
            <person name="Drula E."/>
            <person name="Ayuso-Fernandez I."/>
            <person name="Pacheco R."/>
            <person name="Padilla G."/>
            <person name="Ferreira P."/>
            <person name="Barriuso J."/>
            <person name="Kellner H."/>
            <person name="Castanera R."/>
            <person name="Alfaro M."/>
            <person name="Ramirez L."/>
            <person name="Pisabarro A.G."/>
            <person name="Kuo A."/>
            <person name="Tritt A."/>
            <person name="Lipzen A."/>
            <person name="He G."/>
            <person name="Yan M."/>
            <person name="Ng V."/>
            <person name="Cullen D."/>
            <person name="Martin F."/>
            <person name="Rosso M.-N."/>
            <person name="Henrissat B."/>
            <person name="Hibbett D."/>
            <person name="Martinez A.T."/>
            <person name="Grigoriev I.V."/>
        </authorList>
    </citation>
    <scope>NUCLEOTIDE SEQUENCE</scope>
    <source>
        <strain evidence="3">AH 44721</strain>
    </source>
</reference>
<feature type="region of interest" description="Disordered" evidence="2">
    <location>
        <begin position="1"/>
        <end position="51"/>
    </location>
</feature>
<evidence type="ECO:0000256" key="2">
    <source>
        <dbReference type="SAM" id="MobiDB-lite"/>
    </source>
</evidence>
<keyword evidence="1" id="KW-0175">Coiled coil</keyword>
<organism evidence="3 4">
    <name type="scientific">Gymnopilus junonius</name>
    <name type="common">Spectacular rustgill mushroom</name>
    <name type="synonym">Gymnopilus spectabilis subsp. junonius</name>
    <dbReference type="NCBI Taxonomy" id="109634"/>
    <lineage>
        <taxon>Eukaryota</taxon>
        <taxon>Fungi</taxon>
        <taxon>Dikarya</taxon>
        <taxon>Basidiomycota</taxon>
        <taxon>Agaricomycotina</taxon>
        <taxon>Agaricomycetes</taxon>
        <taxon>Agaricomycetidae</taxon>
        <taxon>Agaricales</taxon>
        <taxon>Agaricineae</taxon>
        <taxon>Hymenogastraceae</taxon>
        <taxon>Gymnopilus</taxon>
    </lineage>
</organism>
<feature type="coiled-coil region" evidence="1">
    <location>
        <begin position="108"/>
        <end position="135"/>
    </location>
</feature>
<comment type="caution">
    <text evidence="3">The sequence shown here is derived from an EMBL/GenBank/DDBJ whole genome shotgun (WGS) entry which is preliminary data.</text>
</comment>
<proteinExistence type="predicted"/>
<dbReference type="EMBL" id="JADNYJ010000075">
    <property type="protein sequence ID" value="KAF8890523.1"/>
    <property type="molecule type" value="Genomic_DNA"/>
</dbReference>
<sequence>MPVCANTSNSKAPRVSRYNTRSSHMNKKDSGGAHCPPTSVPWTPSPAPAPDPKEVFRSRYYAHLAAKKDVPRIKPALAEPNAGVPVAPVAVPSSQHGTCQQPTTEQKVQEFLHRHRRVQEEKQEMEENERAANAREFKKRWERVNRGGKVAYADAYENSGAEGWFELQQQQQHRSRTEPFIFLITDLFRV</sequence>
<protein>
    <submittedName>
        <fullName evidence="3">Uncharacterized protein</fullName>
    </submittedName>
</protein>
<evidence type="ECO:0000313" key="4">
    <source>
        <dbReference type="Proteomes" id="UP000724874"/>
    </source>
</evidence>
<accession>A0A9P5TK14</accession>
<keyword evidence="4" id="KW-1185">Reference proteome</keyword>
<evidence type="ECO:0000313" key="3">
    <source>
        <dbReference type="EMBL" id="KAF8890523.1"/>
    </source>
</evidence>